<accession>A0ABS4E6M9</accession>
<dbReference type="Proteomes" id="UP000759443">
    <property type="component" value="Unassembled WGS sequence"/>
</dbReference>
<reference evidence="1 2" key="1">
    <citation type="submission" date="2021-03" db="EMBL/GenBank/DDBJ databases">
        <title>Genomic Encyclopedia of Type Strains, Phase IV (KMG-IV): sequencing the most valuable type-strain genomes for metagenomic binning, comparative biology and taxonomic classification.</title>
        <authorList>
            <person name="Goeker M."/>
        </authorList>
    </citation>
    <scope>NUCLEOTIDE SEQUENCE [LARGE SCALE GENOMIC DNA]</scope>
    <source>
        <strain evidence="1 2">DSM 21600</strain>
    </source>
</reference>
<proteinExistence type="predicted"/>
<name>A0ABS4E6M9_9HYPH</name>
<keyword evidence="2" id="KW-1185">Reference proteome</keyword>
<organism evidence="1 2">
    <name type="scientific">Rhizobium halophytocola</name>
    <dbReference type="NCBI Taxonomy" id="735519"/>
    <lineage>
        <taxon>Bacteria</taxon>
        <taxon>Pseudomonadati</taxon>
        <taxon>Pseudomonadota</taxon>
        <taxon>Alphaproteobacteria</taxon>
        <taxon>Hyphomicrobiales</taxon>
        <taxon>Rhizobiaceae</taxon>
        <taxon>Rhizobium/Agrobacterium group</taxon>
        <taxon>Rhizobium</taxon>
    </lineage>
</organism>
<evidence type="ECO:0000313" key="1">
    <source>
        <dbReference type="EMBL" id="MBP1853602.1"/>
    </source>
</evidence>
<gene>
    <name evidence="1" type="ORF">J2Z17_005071</name>
</gene>
<dbReference type="EMBL" id="JAGGJU010000025">
    <property type="protein sequence ID" value="MBP1853602.1"/>
    <property type="molecule type" value="Genomic_DNA"/>
</dbReference>
<sequence>MDLLQVSGGFLAGAKAAFNTKNMIYVGLP</sequence>
<protein>
    <submittedName>
        <fullName evidence="1">Uncharacterized protein</fullName>
    </submittedName>
</protein>
<comment type="caution">
    <text evidence="1">The sequence shown here is derived from an EMBL/GenBank/DDBJ whole genome shotgun (WGS) entry which is preliminary data.</text>
</comment>
<evidence type="ECO:0000313" key="2">
    <source>
        <dbReference type="Proteomes" id="UP000759443"/>
    </source>
</evidence>